<comment type="caution">
    <text evidence="3">The sequence shown here is derived from an EMBL/GenBank/DDBJ whole genome shotgun (WGS) entry which is preliminary data.</text>
</comment>
<feature type="transmembrane region" description="Helical" evidence="1">
    <location>
        <begin position="248"/>
        <end position="269"/>
    </location>
</feature>
<accession>A0ABP5LB62</accession>
<protein>
    <submittedName>
        <fullName evidence="3">DUF1206 domain-containing protein</fullName>
    </submittedName>
</protein>
<dbReference type="EMBL" id="BAAAMR010000039">
    <property type="protein sequence ID" value="GAA2144477.1"/>
    <property type="molecule type" value="Genomic_DNA"/>
</dbReference>
<feature type="transmembrane region" description="Helical" evidence="1">
    <location>
        <begin position="70"/>
        <end position="89"/>
    </location>
</feature>
<feature type="transmembrane region" description="Helical" evidence="1">
    <location>
        <begin position="110"/>
        <end position="131"/>
    </location>
</feature>
<keyword evidence="1" id="KW-0812">Transmembrane</keyword>
<feature type="domain" description="DUF1206" evidence="2">
    <location>
        <begin position="113"/>
        <end position="180"/>
    </location>
</feature>
<dbReference type="RefSeq" id="WP_344270099.1">
    <property type="nucleotide sequence ID" value="NZ_BAAAMR010000039.1"/>
</dbReference>
<sequence>MTTNVADGGVRRAGRRVAGHSAFHIFCRSGLVARGVLYLLIGWLAVQIGLGEGGEEADKQGALQTVAGKPGGTVMLWLLAAGFAGLALWRFSEAAFGQPVADGRKATKRLASFGRGVFYTAGFVTVLNFVLGQGGNSSNEQSKTYTARAMEHPGGRWLVLAVGIGFLAWGIGSVVGAVRRKFLERLNTARMGPQVRRVVKTLGVVGRASRGIVFGGVGVFLAYAAVTFDPGKAKGLDGTLRQFAGTPAGPWLLVVVAAGLLVFGAYSFCEARWRKVEAVRDGSRGRSGRRGARRLLPQIR</sequence>
<dbReference type="Proteomes" id="UP001501020">
    <property type="component" value="Unassembled WGS sequence"/>
</dbReference>
<feature type="transmembrane region" description="Helical" evidence="1">
    <location>
        <begin position="31"/>
        <end position="50"/>
    </location>
</feature>
<dbReference type="Pfam" id="PF06724">
    <property type="entry name" value="DUF1206"/>
    <property type="match status" value="3"/>
</dbReference>
<reference evidence="4" key="1">
    <citation type="journal article" date="2019" name="Int. J. Syst. Evol. Microbiol.">
        <title>The Global Catalogue of Microorganisms (GCM) 10K type strain sequencing project: providing services to taxonomists for standard genome sequencing and annotation.</title>
        <authorList>
            <consortium name="The Broad Institute Genomics Platform"/>
            <consortium name="The Broad Institute Genome Sequencing Center for Infectious Disease"/>
            <person name="Wu L."/>
            <person name="Ma J."/>
        </authorList>
    </citation>
    <scope>NUCLEOTIDE SEQUENCE [LARGE SCALE GENOMIC DNA]</scope>
    <source>
        <strain evidence="4">JCM 13850</strain>
    </source>
</reference>
<organism evidence="3 4">
    <name type="scientific">Actinomadura napierensis</name>
    <dbReference type="NCBI Taxonomy" id="267854"/>
    <lineage>
        <taxon>Bacteria</taxon>
        <taxon>Bacillati</taxon>
        <taxon>Actinomycetota</taxon>
        <taxon>Actinomycetes</taxon>
        <taxon>Streptosporangiales</taxon>
        <taxon>Thermomonosporaceae</taxon>
        <taxon>Actinomadura</taxon>
    </lineage>
</organism>
<name>A0ABP5LB62_9ACTN</name>
<evidence type="ECO:0000313" key="4">
    <source>
        <dbReference type="Proteomes" id="UP001501020"/>
    </source>
</evidence>
<proteinExistence type="predicted"/>
<feature type="transmembrane region" description="Helical" evidence="1">
    <location>
        <begin position="211"/>
        <end position="228"/>
    </location>
</feature>
<evidence type="ECO:0000313" key="3">
    <source>
        <dbReference type="EMBL" id="GAA2144477.1"/>
    </source>
</evidence>
<evidence type="ECO:0000256" key="1">
    <source>
        <dbReference type="SAM" id="Phobius"/>
    </source>
</evidence>
<feature type="transmembrane region" description="Helical" evidence="1">
    <location>
        <begin position="157"/>
        <end position="178"/>
    </location>
</feature>
<keyword evidence="1" id="KW-1133">Transmembrane helix</keyword>
<feature type="domain" description="DUF1206" evidence="2">
    <location>
        <begin position="30"/>
        <end position="96"/>
    </location>
</feature>
<keyword evidence="4" id="KW-1185">Reference proteome</keyword>
<gene>
    <name evidence="3" type="ORF">GCM10009727_44230</name>
</gene>
<evidence type="ECO:0000259" key="2">
    <source>
        <dbReference type="Pfam" id="PF06724"/>
    </source>
</evidence>
<dbReference type="InterPro" id="IPR009597">
    <property type="entry name" value="DUF1206"/>
</dbReference>
<feature type="domain" description="DUF1206" evidence="2">
    <location>
        <begin position="205"/>
        <end position="274"/>
    </location>
</feature>
<keyword evidence="1" id="KW-0472">Membrane</keyword>